<dbReference type="InParanoid" id="A3GFV2"/>
<evidence type="ECO:0000259" key="1">
    <source>
        <dbReference type="Pfam" id="PF00485"/>
    </source>
</evidence>
<dbReference type="Gene3D" id="3.40.50.300">
    <property type="entry name" value="P-loop containing nucleotide triphosphate hydrolases"/>
    <property type="match status" value="1"/>
</dbReference>
<dbReference type="InterPro" id="IPR006083">
    <property type="entry name" value="PRK/URK"/>
</dbReference>
<organism evidence="2 3">
    <name type="scientific">Scheffersomyces stipitis (strain ATCC 58785 / CBS 6054 / NBRC 10063 / NRRL Y-11545)</name>
    <name type="common">Yeast</name>
    <name type="synonym">Pichia stipitis</name>
    <dbReference type="NCBI Taxonomy" id="322104"/>
    <lineage>
        <taxon>Eukaryota</taxon>
        <taxon>Fungi</taxon>
        <taxon>Dikarya</taxon>
        <taxon>Ascomycota</taxon>
        <taxon>Saccharomycotina</taxon>
        <taxon>Pichiomycetes</taxon>
        <taxon>Debaryomycetaceae</taxon>
        <taxon>Scheffersomyces</taxon>
    </lineage>
</organism>
<proteinExistence type="predicted"/>
<dbReference type="FunCoup" id="A3GFV2">
    <property type="interactions" value="246"/>
</dbReference>
<comment type="caution">
    <text evidence="2">The sequence shown here is derived from an EMBL/GenBank/DDBJ whole genome shotgun (WGS) entry which is preliminary data.</text>
</comment>
<protein>
    <recommendedName>
        <fullName evidence="1">Phosphoribulokinase/uridine kinase domain-containing protein</fullName>
    </recommendedName>
</protein>
<evidence type="ECO:0000313" key="2">
    <source>
        <dbReference type="EMBL" id="EAZ63825.2"/>
    </source>
</evidence>
<dbReference type="InterPro" id="IPR027417">
    <property type="entry name" value="P-loop_NTPase"/>
</dbReference>
<dbReference type="STRING" id="322104.A3GFV2"/>
<gene>
    <name evidence="2" type="primary">URK2</name>
    <name evidence="2" type="ORF">PICST_38895</name>
</gene>
<dbReference type="GO" id="GO:0016301">
    <property type="term" value="F:kinase activity"/>
    <property type="evidence" value="ECO:0007669"/>
    <property type="project" value="InterPro"/>
</dbReference>
<dbReference type="GeneID" id="4851151"/>
<dbReference type="AlphaFoldDB" id="A3GFV2"/>
<evidence type="ECO:0000313" key="3">
    <source>
        <dbReference type="Proteomes" id="UP000002258"/>
    </source>
</evidence>
<dbReference type="SUPFAM" id="SSF52540">
    <property type="entry name" value="P-loop containing nucleoside triphosphate hydrolases"/>
    <property type="match status" value="1"/>
</dbReference>
<dbReference type="KEGG" id="pic:PICST_38895"/>
<dbReference type="Proteomes" id="UP000002258">
    <property type="component" value="Chromosome 1"/>
</dbReference>
<dbReference type="EMBL" id="AAVQ01000001">
    <property type="protein sequence ID" value="EAZ63825.2"/>
    <property type="molecule type" value="Genomic_DNA"/>
</dbReference>
<dbReference type="HOGENOM" id="CLU_021278_1_0_1"/>
<dbReference type="PRINTS" id="PR00988">
    <property type="entry name" value="URIDINKINASE"/>
</dbReference>
<name>A3GFV2_PICST</name>
<keyword evidence="3" id="KW-1185">Reference proteome</keyword>
<dbReference type="eggNOG" id="KOG4203">
    <property type="taxonomic scope" value="Eukaryota"/>
</dbReference>
<dbReference type="Pfam" id="PF00485">
    <property type="entry name" value="PRK"/>
    <property type="match status" value="1"/>
</dbReference>
<accession>A3GFV2</accession>
<dbReference type="GO" id="GO:0005524">
    <property type="term" value="F:ATP binding"/>
    <property type="evidence" value="ECO:0007669"/>
    <property type="project" value="InterPro"/>
</dbReference>
<sequence length="259" mass="29223">MVKSVVVLIGGGHAAGKKTTAQLLKQEIETTLSKARHDVQLIDMNLYKDTHPNKTIDSSTYSTSKSAAITVSNGLQKYPPLKPSRFDFEKLKSDLLKFEDTPDESPQKIFIVHGLYSLYDKELRSMSQIKVFIDSDPDTRLIRWIRRDVLGVGLPEDSDKASLESVINAYLQGARAEMSDFIFPTKEFADVIMPRGAEANAVKLIFDGIVPHLADKHSQPERMYLPHASGNYLRPTGNNSDIFEQEKFDVQKNKFYELN</sequence>
<dbReference type="OMA" id="EPICINI"/>
<reference evidence="2 3" key="1">
    <citation type="journal article" date="2007" name="Nat. Biotechnol.">
        <title>Genome sequence of the lignocellulose-bioconverting and xylose-fermenting yeast Pichia stipitis.</title>
        <authorList>
            <person name="Jeffries T.W."/>
            <person name="Grigoriev I.V."/>
            <person name="Grimwood J."/>
            <person name="Laplaza J.M."/>
            <person name="Aerts A."/>
            <person name="Salamov A."/>
            <person name="Schmutz J."/>
            <person name="Lindquist E."/>
            <person name="Dehal P."/>
            <person name="Shapiro H."/>
            <person name="Jin Y.S."/>
            <person name="Passoth V."/>
            <person name="Richardson P.M."/>
        </authorList>
    </citation>
    <scope>NUCLEOTIDE SEQUENCE [LARGE SCALE GENOMIC DNA]</scope>
    <source>
        <strain evidence="3">ATCC 58785 / CBS 6054 / NBRC 10063 / NRRL Y-11545</strain>
    </source>
</reference>
<dbReference type="OrthoDB" id="738517at2759"/>
<feature type="domain" description="Phosphoribulokinase/uridine kinase" evidence="1">
    <location>
        <begin position="7"/>
        <end position="198"/>
    </location>
</feature>
<dbReference type="PANTHER" id="PTHR10285">
    <property type="entry name" value="URIDINE KINASE"/>
    <property type="match status" value="1"/>
</dbReference>
<dbReference type="RefSeq" id="XP_001387848.2">
    <property type="nucleotide sequence ID" value="XM_001387811.1"/>
</dbReference>